<evidence type="ECO:0000256" key="3">
    <source>
        <dbReference type="ARBA" id="ARBA00022448"/>
    </source>
</evidence>
<dbReference type="InterPro" id="IPR000914">
    <property type="entry name" value="SBP_5_dom"/>
</dbReference>
<feature type="signal peptide" evidence="5">
    <location>
        <begin position="1"/>
        <end position="22"/>
    </location>
</feature>
<dbReference type="GO" id="GO:0015833">
    <property type="term" value="P:peptide transport"/>
    <property type="evidence" value="ECO:0007669"/>
    <property type="project" value="TreeGrafter"/>
</dbReference>
<gene>
    <name evidence="7" type="ORF">EKE94_14360</name>
</gene>
<organism evidence="7 8">
    <name type="scientific">Mesobaculum littorinae</name>
    <dbReference type="NCBI Taxonomy" id="2486419"/>
    <lineage>
        <taxon>Bacteria</taxon>
        <taxon>Pseudomonadati</taxon>
        <taxon>Pseudomonadota</taxon>
        <taxon>Alphaproteobacteria</taxon>
        <taxon>Rhodobacterales</taxon>
        <taxon>Roseobacteraceae</taxon>
        <taxon>Mesobaculum</taxon>
    </lineage>
</organism>
<dbReference type="InterPro" id="IPR039424">
    <property type="entry name" value="SBP_5"/>
</dbReference>
<dbReference type="EMBL" id="RQXX01000005">
    <property type="protein sequence ID" value="RVV97200.1"/>
    <property type="molecule type" value="Genomic_DNA"/>
</dbReference>
<protein>
    <submittedName>
        <fullName evidence="7">ABC transporter substrate-binding protein</fullName>
    </submittedName>
</protein>
<dbReference type="Proteomes" id="UP000285908">
    <property type="component" value="Unassembled WGS sequence"/>
</dbReference>
<dbReference type="RefSeq" id="WP_127907326.1">
    <property type="nucleotide sequence ID" value="NZ_RQXX01000005.1"/>
</dbReference>
<dbReference type="GO" id="GO:1904680">
    <property type="term" value="F:peptide transmembrane transporter activity"/>
    <property type="evidence" value="ECO:0007669"/>
    <property type="project" value="TreeGrafter"/>
</dbReference>
<reference evidence="7 8" key="1">
    <citation type="submission" date="2018-11" db="EMBL/GenBank/DDBJ databases">
        <title>Mesobaculum littorinae gen. nov., sp. nov., isolated from Littorina scabra that represents a novel genus of the order Rhodobacteraceae.</title>
        <authorList>
            <person name="Li F."/>
        </authorList>
    </citation>
    <scope>NUCLEOTIDE SEQUENCE [LARGE SCALE GENOMIC DNA]</scope>
    <source>
        <strain evidence="7 8">M0103</strain>
    </source>
</reference>
<dbReference type="SUPFAM" id="SSF53850">
    <property type="entry name" value="Periplasmic binding protein-like II"/>
    <property type="match status" value="1"/>
</dbReference>
<accession>A0A438AES1</accession>
<dbReference type="CDD" id="cd08518">
    <property type="entry name" value="PBP2_NikA_DppA_OppA_like_19"/>
    <property type="match status" value="1"/>
</dbReference>
<evidence type="ECO:0000313" key="7">
    <source>
        <dbReference type="EMBL" id="RVV97200.1"/>
    </source>
</evidence>
<comment type="caution">
    <text evidence="7">The sequence shown here is derived from an EMBL/GenBank/DDBJ whole genome shotgun (WGS) entry which is preliminary data.</text>
</comment>
<dbReference type="AlphaFoldDB" id="A0A438AES1"/>
<evidence type="ECO:0000256" key="4">
    <source>
        <dbReference type="ARBA" id="ARBA00022729"/>
    </source>
</evidence>
<dbReference type="PANTHER" id="PTHR30290">
    <property type="entry name" value="PERIPLASMIC BINDING COMPONENT OF ABC TRANSPORTER"/>
    <property type="match status" value="1"/>
</dbReference>
<evidence type="ECO:0000259" key="6">
    <source>
        <dbReference type="Pfam" id="PF00496"/>
    </source>
</evidence>
<feature type="domain" description="Solute-binding protein family 5" evidence="6">
    <location>
        <begin position="64"/>
        <end position="421"/>
    </location>
</feature>
<dbReference type="Pfam" id="PF00496">
    <property type="entry name" value="SBP_bac_5"/>
    <property type="match status" value="1"/>
</dbReference>
<dbReference type="Gene3D" id="3.10.105.10">
    <property type="entry name" value="Dipeptide-binding Protein, Domain 3"/>
    <property type="match status" value="1"/>
</dbReference>
<name>A0A438AES1_9RHOB</name>
<evidence type="ECO:0000256" key="5">
    <source>
        <dbReference type="SAM" id="SignalP"/>
    </source>
</evidence>
<sequence length="522" mass="55420">MRLLFAAALSAMLFAPVAAVTARPLVLAVGGEPEGGFDPITGWGSYGTPLFQSTLLRRAPDLSLVGDLATDWTLSPDRTRWTVTLRDDARFSDGTPVTPEDVAFTYNTARDAGGLVDMAGFEEARVSGPHEVQLDLSAPRISFTSRLATLGIVPAEGYGPGYARAPVGSGPFQLVEWREGAQLVVEPNPYWHGGEIGFDRVSFVFGSEEAGLALARTGQADLVAVPASQADSAPQGMTPLNVETVDNRGLMFPMRPDTGQTTDTGAPIGNDVTADRAIRVAINQAVDRDALVTLALAGHGRPATGPADGLPWDNPQGGIPGADPEGARATLEAAGWRDADGDGLREKDGLSAAFDVVYPAGDSTRQALALGVAQQLRDIGLHVTPNGRSWDEIRALMHAQVVVMGWGAHDPSEVMNLYHGSGAGAGYFNPGFYSNPTVDAHLEAAERAPDFEASLPDWQAAEWDGTTGFGAKGDAAWAWLVNLEHAYWASDCLDTGARQIHPHGHGFPITHDLPDWRWTCEE</sequence>
<dbReference type="OrthoDB" id="9803988at2"/>
<keyword evidence="3" id="KW-0813">Transport</keyword>
<comment type="subcellular location">
    <subcellularLocation>
        <location evidence="1">Periplasm</location>
    </subcellularLocation>
</comment>
<dbReference type="Gene3D" id="3.40.190.10">
    <property type="entry name" value="Periplasmic binding protein-like II"/>
    <property type="match status" value="1"/>
</dbReference>
<evidence type="ECO:0000256" key="2">
    <source>
        <dbReference type="ARBA" id="ARBA00005695"/>
    </source>
</evidence>
<proteinExistence type="inferred from homology"/>
<feature type="chain" id="PRO_5019430503" evidence="5">
    <location>
        <begin position="23"/>
        <end position="522"/>
    </location>
</feature>
<comment type="similarity">
    <text evidence="2">Belongs to the bacterial solute-binding protein 5 family.</text>
</comment>
<keyword evidence="8" id="KW-1185">Reference proteome</keyword>
<keyword evidence="4 5" id="KW-0732">Signal</keyword>
<evidence type="ECO:0000313" key="8">
    <source>
        <dbReference type="Proteomes" id="UP000285908"/>
    </source>
</evidence>
<dbReference type="PANTHER" id="PTHR30290:SF9">
    <property type="entry name" value="OLIGOPEPTIDE-BINDING PROTEIN APPA"/>
    <property type="match status" value="1"/>
</dbReference>
<evidence type="ECO:0000256" key="1">
    <source>
        <dbReference type="ARBA" id="ARBA00004418"/>
    </source>
</evidence>